<dbReference type="AlphaFoldDB" id="A3DJQ5"/>
<dbReference type="STRING" id="203119.Cthe_2988"/>
<dbReference type="KEGG" id="cth:Cthe_2988"/>
<dbReference type="Proteomes" id="UP000002145">
    <property type="component" value="Chromosome"/>
</dbReference>
<dbReference type="eggNOG" id="ENOG5032QUQ">
    <property type="taxonomic scope" value="Bacteria"/>
</dbReference>
<reference evidence="1 2" key="2">
    <citation type="journal article" date="2013" name="Biotechnol. Biofuels">
        <title>Global transcriptome analysis of Clostridium thermocellum ATCC 27405 during growth on dilute acid pretreated Populus and switchgrass.</title>
        <authorList>
            <person name="Wilson C.M."/>
            <person name="Rodriguez M.Jr."/>
            <person name="Johnson C.M."/>
            <person name="Martin S.L."/>
            <person name="Chu T.M."/>
            <person name="Wolfinger R.D."/>
            <person name="Hauser L.J."/>
            <person name="Land M.L."/>
            <person name="Klingeman D.M."/>
            <person name="Syed M.H."/>
            <person name="Ragauskas A.J."/>
            <person name="Tschaplinski T.J."/>
            <person name="Mielenz J.R."/>
            <person name="Brown S.D."/>
        </authorList>
    </citation>
    <scope>NUCLEOTIDE SEQUENCE [LARGE SCALE GENOMIC DNA]</scope>
    <source>
        <strain evidence="2">ATCC 27405 / DSM 1237 / JCM 9322 / NBRC 103400 / NCIMB 10682 / NRRL B-4536 / VPI 7372</strain>
    </source>
</reference>
<gene>
    <name evidence="1" type="ordered locus">Cthe_2988</name>
</gene>
<evidence type="ECO:0000313" key="1">
    <source>
        <dbReference type="EMBL" id="ABN54184.1"/>
    </source>
</evidence>
<keyword evidence="2" id="KW-1185">Reference proteome</keyword>
<name>A3DJQ5_ACET2</name>
<accession>A3DJQ5</accession>
<dbReference type="EMBL" id="CP000568">
    <property type="protein sequence ID" value="ABN54184.1"/>
    <property type="molecule type" value="Genomic_DNA"/>
</dbReference>
<organism evidence="1 2">
    <name type="scientific">Acetivibrio thermocellus (strain ATCC 27405 / DSM 1237 / JCM 9322 / NBRC 103400 / NCIMB 10682 / NRRL B-4536 / VPI 7372)</name>
    <name type="common">Clostridium thermocellum</name>
    <dbReference type="NCBI Taxonomy" id="203119"/>
    <lineage>
        <taxon>Bacteria</taxon>
        <taxon>Bacillati</taxon>
        <taxon>Bacillota</taxon>
        <taxon>Clostridia</taxon>
        <taxon>Eubacteriales</taxon>
        <taxon>Oscillospiraceae</taxon>
        <taxon>Acetivibrio</taxon>
    </lineage>
</organism>
<proteinExistence type="predicted"/>
<dbReference type="GeneID" id="93968749"/>
<protein>
    <submittedName>
        <fullName evidence="1">Uncharacterized protein</fullName>
    </submittedName>
</protein>
<sequence>MPEKLSIDINLDNVKNVETAKTYKAGHTVFDNQNQKLIDAFMKNSITEKKIWAVGPQFIASSGNTQEFLNIYDGGKSFGTETSVKRGGFSYIRVVNGVLDKLSTVADLSFSSSTTHQYLRHNSNNGYSSYTDLDFLPYKDALADIERVLKAAGIPQFDVHETYSLELEPIKSHYELYPKFLESFSNPEIDEEKNLSGQKTMNVIFFLSDN</sequence>
<reference evidence="2" key="1">
    <citation type="submission" date="2007-02" db="EMBL/GenBank/DDBJ databases">
        <title>Complete sequence of Clostridium thermocellum ATCC 27405.</title>
        <authorList>
            <consortium name="US DOE Joint Genome Institute"/>
            <person name="Copeland A."/>
            <person name="Lucas S."/>
            <person name="Lapidus A."/>
            <person name="Barry K."/>
            <person name="Detter J.C."/>
            <person name="Glavina del Rio T."/>
            <person name="Hammon N."/>
            <person name="Israni S."/>
            <person name="Dalin E."/>
            <person name="Tice H."/>
            <person name="Pitluck S."/>
            <person name="Chertkov O."/>
            <person name="Brettin T."/>
            <person name="Bruce D."/>
            <person name="Han C."/>
            <person name="Tapia R."/>
            <person name="Gilna P."/>
            <person name="Schmutz J."/>
            <person name="Larimer F."/>
            <person name="Land M."/>
            <person name="Hauser L."/>
            <person name="Kyrpides N."/>
            <person name="Mikhailova N."/>
            <person name="Wu J.H.D."/>
            <person name="Newcomb M."/>
            <person name="Richardson P."/>
        </authorList>
    </citation>
    <scope>NUCLEOTIDE SEQUENCE [LARGE SCALE GENOMIC DNA]</scope>
    <source>
        <strain evidence="2">ATCC 27405 / DSM 1237 / JCM 9322 / NBRC 103400 / NCIMB 10682 / NRRL B-4536 / VPI 7372</strain>
    </source>
</reference>
<dbReference type="HOGENOM" id="CLU_1308352_0_0_9"/>
<evidence type="ECO:0000313" key="2">
    <source>
        <dbReference type="Proteomes" id="UP000002145"/>
    </source>
</evidence>
<dbReference type="RefSeq" id="WP_020457985.1">
    <property type="nucleotide sequence ID" value="NC_009012.1"/>
</dbReference>